<accession>A0A7N2MWB9</accession>
<dbReference type="InterPro" id="IPR026960">
    <property type="entry name" value="RVT-Znf"/>
</dbReference>
<evidence type="ECO:0000313" key="2">
    <source>
        <dbReference type="EnsemblPlants" id="QL11p012750:mrna:CDS:1"/>
    </source>
</evidence>
<keyword evidence="3" id="KW-1185">Reference proteome</keyword>
<dbReference type="Proteomes" id="UP000594261">
    <property type="component" value="Chromosome 11"/>
</dbReference>
<sequence length="188" mass="21606">MWLHNKNGIYSVKSGYHIARLVSKEAIGMMESSGLKRKGLTWPKLWKSNLPSKIKVYGWRACQGILPTKENLSCRKIVEDNSGDFCRQGAESILHVLWECGVAQDVWTGSKVCSQKCTTGRGEILQLIEDLMARLTVDDMELIFVQCWVIWNQRNSVLYRGSIQDPSQLVRRAEDYLKEYRDAQDHLL</sequence>
<evidence type="ECO:0000313" key="3">
    <source>
        <dbReference type="Proteomes" id="UP000594261"/>
    </source>
</evidence>
<feature type="domain" description="Reverse transcriptase zinc-binding" evidence="1">
    <location>
        <begin position="37"/>
        <end position="107"/>
    </location>
</feature>
<name>A0A7N2MWB9_QUELO</name>
<evidence type="ECO:0000259" key="1">
    <source>
        <dbReference type="Pfam" id="PF13966"/>
    </source>
</evidence>
<proteinExistence type="predicted"/>
<dbReference type="Pfam" id="PF13966">
    <property type="entry name" value="zf-RVT"/>
    <property type="match status" value="1"/>
</dbReference>
<dbReference type="InParanoid" id="A0A7N2MWB9"/>
<dbReference type="OMA" id="WTIWVER"/>
<dbReference type="Gramene" id="QL11p012750:mrna">
    <property type="protein sequence ID" value="QL11p012750:mrna:CDS:1"/>
    <property type="gene ID" value="QL11p012750"/>
</dbReference>
<organism evidence="2 3">
    <name type="scientific">Quercus lobata</name>
    <name type="common">Valley oak</name>
    <dbReference type="NCBI Taxonomy" id="97700"/>
    <lineage>
        <taxon>Eukaryota</taxon>
        <taxon>Viridiplantae</taxon>
        <taxon>Streptophyta</taxon>
        <taxon>Embryophyta</taxon>
        <taxon>Tracheophyta</taxon>
        <taxon>Spermatophyta</taxon>
        <taxon>Magnoliopsida</taxon>
        <taxon>eudicotyledons</taxon>
        <taxon>Gunneridae</taxon>
        <taxon>Pentapetalae</taxon>
        <taxon>rosids</taxon>
        <taxon>fabids</taxon>
        <taxon>Fagales</taxon>
        <taxon>Fagaceae</taxon>
        <taxon>Quercus</taxon>
    </lineage>
</organism>
<dbReference type="EMBL" id="LRBV02000011">
    <property type="status" value="NOT_ANNOTATED_CDS"/>
    <property type="molecule type" value="Genomic_DNA"/>
</dbReference>
<dbReference type="EnsemblPlants" id="QL11p012750:mrna">
    <property type="protein sequence ID" value="QL11p012750:mrna:CDS:1"/>
    <property type="gene ID" value="QL11p012750"/>
</dbReference>
<dbReference type="AlphaFoldDB" id="A0A7N2MWB9"/>
<reference evidence="2" key="2">
    <citation type="submission" date="2021-01" db="UniProtKB">
        <authorList>
            <consortium name="EnsemblPlants"/>
        </authorList>
    </citation>
    <scope>IDENTIFICATION</scope>
</reference>
<reference evidence="2 3" key="1">
    <citation type="journal article" date="2016" name="G3 (Bethesda)">
        <title>First Draft Assembly and Annotation of the Genome of a California Endemic Oak Quercus lobata Nee (Fagaceae).</title>
        <authorList>
            <person name="Sork V.L."/>
            <person name="Fitz-Gibbon S.T."/>
            <person name="Puiu D."/>
            <person name="Crepeau M."/>
            <person name="Gugger P.F."/>
            <person name="Sherman R."/>
            <person name="Stevens K."/>
            <person name="Langley C.H."/>
            <person name="Pellegrini M."/>
            <person name="Salzberg S.L."/>
        </authorList>
    </citation>
    <scope>NUCLEOTIDE SEQUENCE [LARGE SCALE GENOMIC DNA]</scope>
    <source>
        <strain evidence="2 3">cv. SW786</strain>
    </source>
</reference>
<protein>
    <recommendedName>
        <fullName evidence="1">Reverse transcriptase zinc-binding domain-containing protein</fullName>
    </recommendedName>
</protein>